<feature type="compositionally biased region" description="Polar residues" evidence="3">
    <location>
        <begin position="405"/>
        <end position="415"/>
    </location>
</feature>
<protein>
    <submittedName>
        <fullName evidence="4">WD40 repeat domain-containing protein</fullName>
    </submittedName>
</protein>
<feature type="region of interest" description="Disordered" evidence="3">
    <location>
        <begin position="405"/>
        <end position="443"/>
    </location>
</feature>
<dbReference type="InterPro" id="IPR015943">
    <property type="entry name" value="WD40/YVTN_repeat-like_dom_sf"/>
</dbReference>
<evidence type="ECO:0000256" key="3">
    <source>
        <dbReference type="SAM" id="MobiDB-lite"/>
    </source>
</evidence>
<keyword evidence="1" id="KW-0853">WD repeat</keyword>
<reference evidence="4" key="1">
    <citation type="submission" date="2023-06" db="EMBL/GenBank/DDBJ databases">
        <title>Survivors Of The Sea: Transcriptome response of Skeletonema marinoi to long-term dormancy.</title>
        <authorList>
            <person name="Pinder M.I.M."/>
            <person name="Kourtchenko O."/>
            <person name="Robertson E.K."/>
            <person name="Larsson T."/>
            <person name="Maumus F."/>
            <person name="Osuna-Cruz C.M."/>
            <person name="Vancaester E."/>
            <person name="Stenow R."/>
            <person name="Vandepoele K."/>
            <person name="Ploug H."/>
            <person name="Bruchert V."/>
            <person name="Godhe A."/>
            <person name="Topel M."/>
        </authorList>
    </citation>
    <scope>NUCLEOTIDE SEQUENCE</scope>
    <source>
        <strain evidence="4">R05AC</strain>
    </source>
</reference>
<sequence length="443" mass="46691">MKTIQPYRAAVTSFSSAGASIPQHQQSGFEYDSGEYILSIASSPHDASAASNTCVASALSNKSIVIFDSTSGQVTRRIEKAHDGPISQVSFFPCEYGSEGNAHQNNNNHSPLLISASQDGTVKVFDLRTNSSSSGITTKMALPNEQALCVSLGYGGTLAAVGTSKARVSFLDLRYSSGTNPTGALMGSYVDAHTEEVTQVRFQSVSNASGQTKTVLATASEDGLLSVYDPSQPSEDAALLSTLNIGAPLRHIGFFGPNNEGICALTGNETMSVWHWDSAQKVSDVGGMGLRGLLSDAVGKSGSGVEGSSVEYLVGCTWANANCDQDAQQSPSDSKALHLLAGNSEGDGYLFRMDADHITPLRHLKGGHRGCIRDFCWVDNGIGGQRLVTGGEDARLCEWDLSGTSSAPSLTSNHKMGSGKVKQVKRDDASKKKGKKKKFGSPY</sequence>
<dbReference type="InterPro" id="IPR001680">
    <property type="entry name" value="WD40_rpt"/>
</dbReference>
<evidence type="ECO:0000256" key="1">
    <source>
        <dbReference type="ARBA" id="ARBA00022574"/>
    </source>
</evidence>
<dbReference type="InterPro" id="IPR036322">
    <property type="entry name" value="WD40_repeat_dom_sf"/>
</dbReference>
<evidence type="ECO:0000313" key="5">
    <source>
        <dbReference type="Proteomes" id="UP001224775"/>
    </source>
</evidence>
<evidence type="ECO:0000256" key="2">
    <source>
        <dbReference type="ARBA" id="ARBA00022737"/>
    </source>
</evidence>
<keyword evidence="5" id="KW-1185">Reference proteome</keyword>
<feature type="compositionally biased region" description="Basic residues" evidence="3">
    <location>
        <begin position="432"/>
        <end position="443"/>
    </location>
</feature>
<dbReference type="Gene3D" id="2.130.10.10">
    <property type="entry name" value="YVTN repeat-like/Quinoprotein amine dehydrogenase"/>
    <property type="match status" value="2"/>
</dbReference>
<dbReference type="Proteomes" id="UP001224775">
    <property type="component" value="Unassembled WGS sequence"/>
</dbReference>
<dbReference type="AlphaFoldDB" id="A0AAD8YQ88"/>
<keyword evidence="2" id="KW-0677">Repeat</keyword>
<dbReference type="SMART" id="SM00320">
    <property type="entry name" value="WD40"/>
    <property type="match status" value="4"/>
</dbReference>
<dbReference type="EMBL" id="JATAAI010000001">
    <property type="protein sequence ID" value="KAK1749300.1"/>
    <property type="molecule type" value="Genomic_DNA"/>
</dbReference>
<dbReference type="PANTHER" id="PTHR22889">
    <property type="entry name" value="WD REPEAT-CONTAINING PROTEIN 89"/>
    <property type="match status" value="1"/>
</dbReference>
<dbReference type="PANTHER" id="PTHR22889:SF0">
    <property type="entry name" value="WD REPEAT-CONTAINING PROTEIN 89"/>
    <property type="match status" value="1"/>
</dbReference>
<dbReference type="Pfam" id="PF00400">
    <property type="entry name" value="WD40"/>
    <property type="match status" value="1"/>
</dbReference>
<name>A0AAD8YQ88_9STRA</name>
<accession>A0AAD8YQ88</accession>
<organism evidence="4 5">
    <name type="scientific">Skeletonema marinoi</name>
    <dbReference type="NCBI Taxonomy" id="267567"/>
    <lineage>
        <taxon>Eukaryota</taxon>
        <taxon>Sar</taxon>
        <taxon>Stramenopiles</taxon>
        <taxon>Ochrophyta</taxon>
        <taxon>Bacillariophyta</taxon>
        <taxon>Coscinodiscophyceae</taxon>
        <taxon>Thalassiosirophycidae</taxon>
        <taxon>Thalassiosirales</taxon>
        <taxon>Skeletonemataceae</taxon>
        <taxon>Skeletonema</taxon>
        <taxon>Skeletonema marinoi-dohrnii complex</taxon>
    </lineage>
</organism>
<dbReference type="SUPFAM" id="SSF50978">
    <property type="entry name" value="WD40 repeat-like"/>
    <property type="match status" value="1"/>
</dbReference>
<dbReference type="InterPro" id="IPR039328">
    <property type="entry name" value="WDR89"/>
</dbReference>
<gene>
    <name evidence="4" type="ORF">QTG54_001239</name>
</gene>
<proteinExistence type="predicted"/>
<comment type="caution">
    <text evidence="4">The sequence shown here is derived from an EMBL/GenBank/DDBJ whole genome shotgun (WGS) entry which is preliminary data.</text>
</comment>
<evidence type="ECO:0000313" key="4">
    <source>
        <dbReference type="EMBL" id="KAK1749300.1"/>
    </source>
</evidence>